<protein>
    <submittedName>
        <fullName evidence="1">DNA-binding protein</fullName>
    </submittedName>
</protein>
<accession>A0AA42PCP5</accession>
<reference evidence="1" key="1">
    <citation type="submission" date="2022-09" db="EMBL/GenBank/DDBJ databases">
        <title>Intensive care unit water sources are persistently colonized with multi-drug resistant bacteria and are the site of extensive horizontal gene transfer of antibiotic resistance genes.</title>
        <authorList>
            <person name="Diorio-Toth L."/>
        </authorList>
    </citation>
    <scope>NUCLEOTIDE SEQUENCE</scope>
    <source>
        <strain evidence="1">GD03947</strain>
    </source>
</reference>
<comment type="caution">
    <text evidence="1">The sequence shown here is derived from an EMBL/GenBank/DDBJ whole genome shotgun (WGS) entry which is preliminary data.</text>
</comment>
<evidence type="ECO:0000313" key="2">
    <source>
        <dbReference type="Proteomes" id="UP001158500"/>
    </source>
</evidence>
<dbReference type="AlphaFoldDB" id="A0AA42PCP5"/>
<dbReference type="GO" id="GO:0003677">
    <property type="term" value="F:DNA binding"/>
    <property type="evidence" value="ECO:0007669"/>
    <property type="project" value="UniProtKB-KW"/>
</dbReference>
<gene>
    <name evidence="1" type="ORF">N5C32_15475</name>
</gene>
<name>A0AA42PCP5_STUST</name>
<evidence type="ECO:0000313" key="1">
    <source>
        <dbReference type="EMBL" id="MDH1237437.1"/>
    </source>
</evidence>
<dbReference type="RefSeq" id="WP_279641670.1">
    <property type="nucleotide sequence ID" value="NZ_JAOCAE010000010.1"/>
</dbReference>
<dbReference type="Proteomes" id="UP001158500">
    <property type="component" value="Unassembled WGS sequence"/>
</dbReference>
<proteinExistence type="predicted"/>
<dbReference type="InterPro" id="IPR010982">
    <property type="entry name" value="Lambda_DNA-bd_dom_sf"/>
</dbReference>
<keyword evidence="1" id="KW-0238">DNA-binding</keyword>
<dbReference type="Gene3D" id="1.10.260.40">
    <property type="entry name" value="lambda repressor-like DNA-binding domains"/>
    <property type="match status" value="1"/>
</dbReference>
<dbReference type="EMBL" id="JAOCAE010000010">
    <property type="protein sequence ID" value="MDH1237437.1"/>
    <property type="molecule type" value="Genomic_DNA"/>
</dbReference>
<sequence>MLGHKAVSQATGIKEERLKTIRYKADANVRTIELDVIAHAYQQYSLWLRTGEIDLSKGQISPAYAEADLKLAEQDAGSK</sequence>
<organism evidence="1 2">
    <name type="scientific">Stutzerimonas stutzeri</name>
    <name type="common">Pseudomonas stutzeri</name>
    <dbReference type="NCBI Taxonomy" id="316"/>
    <lineage>
        <taxon>Bacteria</taxon>
        <taxon>Pseudomonadati</taxon>
        <taxon>Pseudomonadota</taxon>
        <taxon>Gammaproteobacteria</taxon>
        <taxon>Pseudomonadales</taxon>
        <taxon>Pseudomonadaceae</taxon>
        <taxon>Stutzerimonas</taxon>
    </lineage>
</organism>